<organism evidence="1 2">
    <name type="scientific">Aquincola tertiaricarbonis</name>
    <dbReference type="NCBI Taxonomy" id="391953"/>
    <lineage>
        <taxon>Bacteria</taxon>
        <taxon>Pseudomonadati</taxon>
        <taxon>Pseudomonadota</taxon>
        <taxon>Betaproteobacteria</taxon>
        <taxon>Burkholderiales</taxon>
        <taxon>Sphaerotilaceae</taxon>
        <taxon>Aquincola</taxon>
    </lineage>
</organism>
<name>A0ABY4RZS7_AQUTE</name>
<sequence>MTEVEPRLSVVLEALDRAYEGKLGDQQAHLDAPLVRAGDLGCAQHLQRLTQVQLGTGGLQGLER</sequence>
<reference evidence="1" key="1">
    <citation type="submission" date="2022-05" db="EMBL/GenBank/DDBJ databases">
        <title>An RpoN-dependent PEP-CTERM gene is involved in floc formation of an Aquincola tertiaricarbonis strain.</title>
        <authorList>
            <person name="Qiu D."/>
            <person name="Xia M."/>
        </authorList>
    </citation>
    <scope>NUCLEOTIDE SEQUENCE</scope>
    <source>
        <strain evidence="1">RN12</strain>
    </source>
</reference>
<keyword evidence="2" id="KW-1185">Reference proteome</keyword>
<gene>
    <name evidence="1" type="ORF">MW290_11265</name>
</gene>
<protein>
    <submittedName>
        <fullName evidence="1">Uncharacterized protein</fullName>
    </submittedName>
</protein>
<evidence type="ECO:0000313" key="1">
    <source>
        <dbReference type="EMBL" id="URI06488.1"/>
    </source>
</evidence>
<proteinExistence type="predicted"/>
<dbReference type="Proteomes" id="UP001056201">
    <property type="component" value="Chromosome 1"/>
</dbReference>
<evidence type="ECO:0000313" key="2">
    <source>
        <dbReference type="Proteomes" id="UP001056201"/>
    </source>
</evidence>
<dbReference type="EMBL" id="CP097635">
    <property type="protein sequence ID" value="URI06488.1"/>
    <property type="molecule type" value="Genomic_DNA"/>
</dbReference>
<accession>A0ABY4RZS7</accession>